<dbReference type="Proteomes" id="UP000886998">
    <property type="component" value="Unassembled WGS sequence"/>
</dbReference>
<sequence>MLETEEDRVAETSEDQVETEEDQSGNREDRSGNREDQSGEQEDRSRKPQGIKIETRKKRINREPKRIDLRAEDQAEAGRIGLKPRIRLETEEDQAGNRRGSGWKPSPIGLAKPKRIGRLKPKKDQAETEEEPDQAETKRSPIRLKPKRRIGLKLEKERADQAETEEEPDRPPLTLTNTSIICEAFSIILLNIIAPRKQLDSPPSPTLNHLPETLDYGSVKEYRTFIISVIHRCTNDLFLRYIKSV</sequence>
<feature type="compositionally biased region" description="Basic and acidic residues" evidence="1">
    <location>
        <begin position="61"/>
        <end position="73"/>
    </location>
</feature>
<keyword evidence="3" id="KW-1185">Reference proteome</keyword>
<evidence type="ECO:0000313" key="2">
    <source>
        <dbReference type="EMBL" id="GFY69433.1"/>
    </source>
</evidence>
<feature type="compositionally biased region" description="Acidic residues" evidence="1">
    <location>
        <begin position="1"/>
        <end position="23"/>
    </location>
</feature>
<dbReference type="AlphaFoldDB" id="A0A8X6YEX7"/>
<dbReference type="EMBL" id="BMAV01017610">
    <property type="protein sequence ID" value="GFY69433.1"/>
    <property type="molecule type" value="Genomic_DNA"/>
</dbReference>
<gene>
    <name evidence="2" type="ORF">TNIN_135611</name>
</gene>
<proteinExistence type="predicted"/>
<feature type="compositionally biased region" description="Basic and acidic residues" evidence="1">
    <location>
        <begin position="152"/>
        <end position="161"/>
    </location>
</feature>
<evidence type="ECO:0000256" key="1">
    <source>
        <dbReference type="SAM" id="MobiDB-lite"/>
    </source>
</evidence>
<feature type="compositionally biased region" description="Basic and acidic residues" evidence="1">
    <location>
        <begin position="24"/>
        <end position="46"/>
    </location>
</feature>
<accession>A0A8X6YEX7</accession>
<feature type="compositionally biased region" description="Basic residues" evidence="1">
    <location>
        <begin position="112"/>
        <end position="121"/>
    </location>
</feature>
<reference evidence="2" key="1">
    <citation type="submission" date="2020-08" db="EMBL/GenBank/DDBJ databases">
        <title>Multicomponent nature underlies the extraordinary mechanical properties of spider dragline silk.</title>
        <authorList>
            <person name="Kono N."/>
            <person name="Nakamura H."/>
            <person name="Mori M."/>
            <person name="Yoshida Y."/>
            <person name="Ohtoshi R."/>
            <person name="Malay A.D."/>
            <person name="Moran D.A.P."/>
            <person name="Tomita M."/>
            <person name="Numata K."/>
            <person name="Arakawa K."/>
        </authorList>
    </citation>
    <scope>NUCLEOTIDE SEQUENCE</scope>
</reference>
<feature type="compositionally biased region" description="Basic residues" evidence="1">
    <location>
        <begin position="140"/>
        <end position="151"/>
    </location>
</feature>
<name>A0A8X6YEX7_9ARAC</name>
<comment type="caution">
    <text evidence="2">The sequence shown here is derived from an EMBL/GenBank/DDBJ whole genome shotgun (WGS) entry which is preliminary data.</text>
</comment>
<organism evidence="2 3">
    <name type="scientific">Trichonephila inaurata madagascariensis</name>
    <dbReference type="NCBI Taxonomy" id="2747483"/>
    <lineage>
        <taxon>Eukaryota</taxon>
        <taxon>Metazoa</taxon>
        <taxon>Ecdysozoa</taxon>
        <taxon>Arthropoda</taxon>
        <taxon>Chelicerata</taxon>
        <taxon>Arachnida</taxon>
        <taxon>Araneae</taxon>
        <taxon>Araneomorphae</taxon>
        <taxon>Entelegynae</taxon>
        <taxon>Araneoidea</taxon>
        <taxon>Nephilidae</taxon>
        <taxon>Trichonephila</taxon>
        <taxon>Trichonephila inaurata</taxon>
    </lineage>
</organism>
<protein>
    <submittedName>
        <fullName evidence="2">Uncharacterized protein</fullName>
    </submittedName>
</protein>
<evidence type="ECO:0000313" key="3">
    <source>
        <dbReference type="Proteomes" id="UP000886998"/>
    </source>
</evidence>
<feature type="region of interest" description="Disordered" evidence="1">
    <location>
        <begin position="1"/>
        <end position="174"/>
    </location>
</feature>